<dbReference type="GO" id="GO:0043856">
    <property type="term" value="F:anti-sigma factor antagonist activity"/>
    <property type="evidence" value="ECO:0007669"/>
    <property type="project" value="InterPro"/>
</dbReference>
<dbReference type="CDD" id="cd07043">
    <property type="entry name" value="STAS_anti-anti-sigma_factors"/>
    <property type="match status" value="1"/>
</dbReference>
<organism evidence="4 5">
    <name type="scientific">Candidatus Segetimicrobium genomatis</name>
    <dbReference type="NCBI Taxonomy" id="2569760"/>
    <lineage>
        <taxon>Bacteria</taxon>
        <taxon>Bacillati</taxon>
        <taxon>Candidatus Sysuimicrobiota</taxon>
        <taxon>Candidatus Sysuimicrobiia</taxon>
        <taxon>Candidatus Sysuimicrobiales</taxon>
        <taxon>Candidatus Segetimicrobiaceae</taxon>
        <taxon>Candidatus Segetimicrobium</taxon>
    </lineage>
</organism>
<dbReference type="InterPro" id="IPR002645">
    <property type="entry name" value="STAS_dom"/>
</dbReference>
<gene>
    <name evidence="4" type="ORF">E6H00_10270</name>
</gene>
<proteinExistence type="inferred from homology"/>
<evidence type="ECO:0000256" key="1">
    <source>
        <dbReference type="ARBA" id="ARBA00009013"/>
    </source>
</evidence>
<comment type="caution">
    <text evidence="4">The sequence shown here is derived from an EMBL/GenBank/DDBJ whole genome shotgun (WGS) entry which is preliminary data.</text>
</comment>
<dbReference type="Proteomes" id="UP000318509">
    <property type="component" value="Unassembled WGS sequence"/>
</dbReference>
<dbReference type="NCBIfam" id="TIGR00377">
    <property type="entry name" value="ant_ant_sig"/>
    <property type="match status" value="1"/>
</dbReference>
<dbReference type="AlphaFoldDB" id="A0A537K1B4"/>
<dbReference type="PROSITE" id="PS50801">
    <property type="entry name" value="STAS"/>
    <property type="match status" value="1"/>
</dbReference>
<evidence type="ECO:0000256" key="2">
    <source>
        <dbReference type="RuleBase" id="RU003749"/>
    </source>
</evidence>
<feature type="domain" description="STAS" evidence="3">
    <location>
        <begin position="50"/>
        <end position="158"/>
    </location>
</feature>
<accession>A0A537K1B4</accession>
<evidence type="ECO:0000313" key="4">
    <source>
        <dbReference type="EMBL" id="TMI89276.1"/>
    </source>
</evidence>
<dbReference type="PANTHER" id="PTHR33495">
    <property type="entry name" value="ANTI-SIGMA FACTOR ANTAGONIST TM_1081-RELATED-RELATED"/>
    <property type="match status" value="1"/>
</dbReference>
<dbReference type="EMBL" id="VBAK01000127">
    <property type="protein sequence ID" value="TMI89276.1"/>
    <property type="molecule type" value="Genomic_DNA"/>
</dbReference>
<comment type="similarity">
    <text evidence="1 2">Belongs to the anti-sigma-factor antagonist family.</text>
</comment>
<evidence type="ECO:0000313" key="5">
    <source>
        <dbReference type="Proteomes" id="UP000318509"/>
    </source>
</evidence>
<dbReference type="InterPro" id="IPR003658">
    <property type="entry name" value="Anti-sigma_ant"/>
</dbReference>
<dbReference type="Gene3D" id="3.30.750.24">
    <property type="entry name" value="STAS domain"/>
    <property type="match status" value="1"/>
</dbReference>
<dbReference type="Pfam" id="PF01740">
    <property type="entry name" value="STAS"/>
    <property type="match status" value="1"/>
</dbReference>
<reference evidence="4 5" key="1">
    <citation type="journal article" date="2019" name="Nat. Microbiol.">
        <title>Mediterranean grassland soil C-N compound turnover is dependent on rainfall and depth, and is mediated by genomically divergent microorganisms.</title>
        <authorList>
            <person name="Diamond S."/>
            <person name="Andeer P.F."/>
            <person name="Li Z."/>
            <person name="Crits-Christoph A."/>
            <person name="Burstein D."/>
            <person name="Anantharaman K."/>
            <person name="Lane K.R."/>
            <person name="Thomas B.C."/>
            <person name="Pan C."/>
            <person name="Northen T.R."/>
            <person name="Banfield J.F."/>
        </authorList>
    </citation>
    <scope>NUCLEOTIDE SEQUENCE [LARGE SCALE GENOMIC DNA]</scope>
    <source>
        <strain evidence="4">NP_3</strain>
    </source>
</reference>
<protein>
    <recommendedName>
        <fullName evidence="2">Anti-sigma factor antagonist</fullName>
    </recommendedName>
</protein>
<sequence>MARSVFPMVVLTRVVRGARALGACGRAAAPRRVWAHDLPPIRGGRQDALLECSTEETPEALVIHPTGELDHETVPILRVPLTAGVESGRHVVIDMAGVLHIDSLGIHELLVHRRLCRARGRCLVLVAPRGPVQRVINIVDLGKVIPVFPSMDLALGAIRAGTPC</sequence>
<dbReference type="InterPro" id="IPR036513">
    <property type="entry name" value="STAS_dom_sf"/>
</dbReference>
<dbReference type="SUPFAM" id="SSF52091">
    <property type="entry name" value="SpoIIaa-like"/>
    <property type="match status" value="1"/>
</dbReference>
<evidence type="ECO:0000259" key="3">
    <source>
        <dbReference type="PROSITE" id="PS50801"/>
    </source>
</evidence>
<name>A0A537K1B4_9BACT</name>
<dbReference type="PANTHER" id="PTHR33495:SF2">
    <property type="entry name" value="ANTI-SIGMA FACTOR ANTAGONIST TM_1081-RELATED"/>
    <property type="match status" value="1"/>
</dbReference>